<dbReference type="AlphaFoldDB" id="A0A9N9DW12"/>
<comment type="caution">
    <text evidence="1">The sequence shown here is derived from an EMBL/GenBank/DDBJ whole genome shotgun (WGS) entry which is preliminary data.</text>
</comment>
<accession>A0A9N9DW12</accession>
<keyword evidence="2" id="KW-1185">Reference proteome</keyword>
<proteinExistence type="predicted"/>
<dbReference type="Proteomes" id="UP000789759">
    <property type="component" value="Unassembled WGS sequence"/>
</dbReference>
<dbReference type="OrthoDB" id="2445069at2759"/>
<evidence type="ECO:0000313" key="2">
    <source>
        <dbReference type="Proteomes" id="UP000789759"/>
    </source>
</evidence>
<feature type="non-terminal residue" evidence="1">
    <location>
        <position position="109"/>
    </location>
</feature>
<sequence length="109" mass="12768">MLLLSGIDTIFDIEEEENMNISDNSDNGLNDMLNQILDATDSVGQVSERQDNDIIQQESSETERFKTYYLSVKEYTEWIRNLERARLSYNKHDYKWHTGGSRKKTNGQK</sequence>
<dbReference type="EMBL" id="CAJVQA010007010">
    <property type="protein sequence ID" value="CAG8649916.1"/>
    <property type="molecule type" value="Genomic_DNA"/>
</dbReference>
<evidence type="ECO:0000313" key="1">
    <source>
        <dbReference type="EMBL" id="CAG8649916.1"/>
    </source>
</evidence>
<reference evidence="1" key="1">
    <citation type="submission" date="2021-06" db="EMBL/GenBank/DDBJ databases">
        <authorList>
            <person name="Kallberg Y."/>
            <person name="Tangrot J."/>
            <person name="Rosling A."/>
        </authorList>
    </citation>
    <scope>NUCLEOTIDE SEQUENCE</scope>
    <source>
        <strain evidence="1">FL966</strain>
    </source>
</reference>
<protein>
    <submittedName>
        <fullName evidence="1">10549_t:CDS:1</fullName>
    </submittedName>
</protein>
<gene>
    <name evidence="1" type="ORF">CPELLU_LOCUS9277</name>
</gene>
<name>A0A9N9DW12_9GLOM</name>
<organism evidence="1 2">
    <name type="scientific">Cetraspora pellucida</name>
    <dbReference type="NCBI Taxonomy" id="1433469"/>
    <lineage>
        <taxon>Eukaryota</taxon>
        <taxon>Fungi</taxon>
        <taxon>Fungi incertae sedis</taxon>
        <taxon>Mucoromycota</taxon>
        <taxon>Glomeromycotina</taxon>
        <taxon>Glomeromycetes</taxon>
        <taxon>Diversisporales</taxon>
        <taxon>Gigasporaceae</taxon>
        <taxon>Cetraspora</taxon>
    </lineage>
</organism>